<accession>A0ACB8S1W9</accession>
<evidence type="ECO:0000313" key="2">
    <source>
        <dbReference type="Proteomes" id="UP000814033"/>
    </source>
</evidence>
<evidence type="ECO:0000313" key="1">
    <source>
        <dbReference type="EMBL" id="KAI0050132.1"/>
    </source>
</evidence>
<comment type="caution">
    <text evidence="1">The sequence shown here is derived from an EMBL/GenBank/DDBJ whole genome shotgun (WGS) entry which is preliminary data.</text>
</comment>
<gene>
    <name evidence="1" type="ORF">FA95DRAFT_686552</name>
</gene>
<reference evidence="1" key="2">
    <citation type="journal article" date="2022" name="New Phytol.">
        <title>Evolutionary transition to the ectomycorrhizal habit in the genomes of a hyperdiverse lineage of mushroom-forming fungi.</title>
        <authorList>
            <person name="Looney B."/>
            <person name="Miyauchi S."/>
            <person name="Morin E."/>
            <person name="Drula E."/>
            <person name="Courty P.E."/>
            <person name="Kohler A."/>
            <person name="Kuo A."/>
            <person name="LaButti K."/>
            <person name="Pangilinan J."/>
            <person name="Lipzen A."/>
            <person name="Riley R."/>
            <person name="Andreopoulos W."/>
            <person name="He G."/>
            <person name="Johnson J."/>
            <person name="Nolan M."/>
            <person name="Tritt A."/>
            <person name="Barry K.W."/>
            <person name="Grigoriev I.V."/>
            <person name="Nagy L.G."/>
            <person name="Hibbett D."/>
            <person name="Henrissat B."/>
            <person name="Matheny P.B."/>
            <person name="Labbe J."/>
            <person name="Martin F.M."/>
        </authorList>
    </citation>
    <scope>NUCLEOTIDE SEQUENCE</scope>
    <source>
        <strain evidence="1">FP105234-sp</strain>
    </source>
</reference>
<organism evidence="1 2">
    <name type="scientific">Auriscalpium vulgare</name>
    <dbReference type="NCBI Taxonomy" id="40419"/>
    <lineage>
        <taxon>Eukaryota</taxon>
        <taxon>Fungi</taxon>
        <taxon>Dikarya</taxon>
        <taxon>Basidiomycota</taxon>
        <taxon>Agaricomycotina</taxon>
        <taxon>Agaricomycetes</taxon>
        <taxon>Russulales</taxon>
        <taxon>Auriscalpiaceae</taxon>
        <taxon>Auriscalpium</taxon>
    </lineage>
</organism>
<sequence length="101" mass="11449">MSAFLLVSRWCHRTSPTAICAAEARANWVIQDLRVGTCLLESCIHRPRSYLRWTVRRASSRSRRPTAHSCLPGASTSFIAPPSRRRAIFQQRQPARTSLCP</sequence>
<proteinExistence type="predicted"/>
<keyword evidence="2" id="KW-1185">Reference proteome</keyword>
<dbReference type="EMBL" id="MU275865">
    <property type="protein sequence ID" value="KAI0050132.1"/>
    <property type="molecule type" value="Genomic_DNA"/>
</dbReference>
<reference evidence="1" key="1">
    <citation type="submission" date="2021-02" db="EMBL/GenBank/DDBJ databases">
        <authorList>
            <consortium name="DOE Joint Genome Institute"/>
            <person name="Ahrendt S."/>
            <person name="Looney B.P."/>
            <person name="Miyauchi S."/>
            <person name="Morin E."/>
            <person name="Drula E."/>
            <person name="Courty P.E."/>
            <person name="Chicoki N."/>
            <person name="Fauchery L."/>
            <person name="Kohler A."/>
            <person name="Kuo A."/>
            <person name="Labutti K."/>
            <person name="Pangilinan J."/>
            <person name="Lipzen A."/>
            <person name="Riley R."/>
            <person name="Andreopoulos W."/>
            <person name="He G."/>
            <person name="Johnson J."/>
            <person name="Barry K.W."/>
            <person name="Grigoriev I.V."/>
            <person name="Nagy L."/>
            <person name="Hibbett D."/>
            <person name="Henrissat B."/>
            <person name="Matheny P.B."/>
            <person name="Labbe J."/>
            <person name="Martin F."/>
        </authorList>
    </citation>
    <scope>NUCLEOTIDE SEQUENCE</scope>
    <source>
        <strain evidence="1">FP105234-sp</strain>
    </source>
</reference>
<protein>
    <submittedName>
        <fullName evidence="1">Uncharacterized protein</fullName>
    </submittedName>
</protein>
<dbReference type="Proteomes" id="UP000814033">
    <property type="component" value="Unassembled WGS sequence"/>
</dbReference>
<name>A0ACB8S1W9_9AGAM</name>